<dbReference type="NCBIfam" id="TIGR00678">
    <property type="entry name" value="holB"/>
    <property type="match status" value="1"/>
</dbReference>
<name>A0ABN0XN42_9LACT</name>
<evidence type="ECO:0000313" key="1">
    <source>
        <dbReference type="EMBL" id="GAA0368203.1"/>
    </source>
</evidence>
<protein>
    <submittedName>
        <fullName evidence="1">DNA polymerase III subunit delta</fullName>
    </submittedName>
</protein>
<keyword evidence="2" id="KW-1185">Reference proteome</keyword>
<proteinExistence type="predicted"/>
<dbReference type="Pfam" id="PF13177">
    <property type="entry name" value="DNA_pol3_delta2"/>
    <property type="match status" value="1"/>
</dbReference>
<organism evidence="1 2">
    <name type="scientific">Alkalibacterium iburiense</name>
    <dbReference type="NCBI Taxonomy" id="290589"/>
    <lineage>
        <taxon>Bacteria</taxon>
        <taxon>Bacillati</taxon>
        <taxon>Bacillota</taxon>
        <taxon>Bacilli</taxon>
        <taxon>Lactobacillales</taxon>
        <taxon>Carnobacteriaceae</taxon>
        <taxon>Alkalibacterium</taxon>
    </lineage>
</organism>
<dbReference type="InterPro" id="IPR004622">
    <property type="entry name" value="DNA_pol_HolB"/>
</dbReference>
<evidence type="ECO:0000313" key="2">
    <source>
        <dbReference type="Proteomes" id="UP001501166"/>
    </source>
</evidence>
<dbReference type="NCBIfam" id="NF005972">
    <property type="entry name" value="PRK08058.1"/>
    <property type="match status" value="1"/>
</dbReference>
<sequence>MSTNTIKQPSIQRLFLHLLNNNTMQHAYLFEGKMGTGKKETALWTSQGIFCENRNEEGPCQSCHNCQRIRTHHHPDIVEVEPDGLSIKINQVRALKEEFSKSGMESRKKIVIVEDVEKMTIQAANSLLKFLEEPEGEITVFLLTTAKHRLLPTILSRCQLIHFPQLPKAQQRLLLEEAGLSKERAALLCHLTSDKAEALELSEDENFQNIVKAVWKWYVFLSKKDDQAFIFVHTDIMPLVKDKKEHTLVLDLLLILLQDVLNSQITNEHVFAFIKKEEDIKRDADRLSSLALANMMEIILTGKKQLESNVAAQGVFESCTLQLLNELK</sequence>
<gene>
    <name evidence="1" type="primary">holB</name>
    <name evidence="1" type="ORF">GCM10008932_20040</name>
</gene>
<dbReference type="SUPFAM" id="SSF52540">
    <property type="entry name" value="P-loop containing nucleoside triphosphate hydrolases"/>
    <property type="match status" value="1"/>
</dbReference>
<accession>A0ABN0XN42</accession>
<dbReference type="InterPro" id="IPR027417">
    <property type="entry name" value="P-loop_NTPase"/>
</dbReference>
<dbReference type="InterPro" id="IPR050238">
    <property type="entry name" value="DNA_Rep/Repair_Clamp_Loader"/>
</dbReference>
<dbReference type="RefSeq" id="WP_343756265.1">
    <property type="nucleotide sequence ID" value="NZ_BAAACW010000129.1"/>
</dbReference>
<dbReference type="EMBL" id="BAAACW010000129">
    <property type="protein sequence ID" value="GAA0368203.1"/>
    <property type="molecule type" value="Genomic_DNA"/>
</dbReference>
<dbReference type="Gene3D" id="3.40.50.300">
    <property type="entry name" value="P-loop containing nucleotide triphosphate hydrolases"/>
    <property type="match status" value="1"/>
</dbReference>
<dbReference type="Proteomes" id="UP001501166">
    <property type="component" value="Unassembled WGS sequence"/>
</dbReference>
<dbReference type="PANTHER" id="PTHR11669">
    <property type="entry name" value="REPLICATION FACTOR C / DNA POLYMERASE III GAMMA-TAU SUBUNIT"/>
    <property type="match status" value="1"/>
</dbReference>
<dbReference type="PANTHER" id="PTHR11669:SF8">
    <property type="entry name" value="DNA POLYMERASE III SUBUNIT DELTA"/>
    <property type="match status" value="1"/>
</dbReference>
<reference evidence="1 2" key="1">
    <citation type="journal article" date="2019" name="Int. J. Syst. Evol. Microbiol.">
        <title>The Global Catalogue of Microorganisms (GCM) 10K type strain sequencing project: providing services to taxonomists for standard genome sequencing and annotation.</title>
        <authorList>
            <consortium name="The Broad Institute Genomics Platform"/>
            <consortium name="The Broad Institute Genome Sequencing Center for Infectious Disease"/>
            <person name="Wu L."/>
            <person name="Ma J."/>
        </authorList>
    </citation>
    <scope>NUCLEOTIDE SEQUENCE [LARGE SCALE GENOMIC DNA]</scope>
    <source>
        <strain evidence="1 2">JCM 12662</strain>
    </source>
</reference>
<comment type="caution">
    <text evidence="1">The sequence shown here is derived from an EMBL/GenBank/DDBJ whole genome shotgun (WGS) entry which is preliminary data.</text>
</comment>